<feature type="domain" description="6-phosphogluconate dehydrogenase NADP-binding" evidence="4">
    <location>
        <begin position="9"/>
        <end position="163"/>
    </location>
</feature>
<dbReference type="AlphaFoldDB" id="A0A5N5EB44"/>
<evidence type="ECO:0000256" key="3">
    <source>
        <dbReference type="SAM" id="Phobius"/>
    </source>
</evidence>
<dbReference type="InterPro" id="IPR051265">
    <property type="entry name" value="HIBADH-related_NP60_sf"/>
</dbReference>
<sequence>MSDTNQVPVTVLGLGMMGAALASAFVKNGNRTTVWNRSTEKADALVQQGAVLAPDVKDAIAASPVVVACVSTYDVLTELLSGAEDELRGKVVVNLTSGTPDEARSFAARAEEIGVRYLDGAVMAVPQLIGLEHALVFYAGSRELFAEHEELLKLLAGNSVHLGTDAGVAMIYDLGLLSLLWSTLAGYTHAVALVQAAGASAEAFTPFASTWLEHVISPALPQSAKEIDAGDFATEVASLDTNKAAIAHLVATNRQLGVENDFTAAIQALIERRVGQGFGAHSIASLVEAFKKS</sequence>
<dbReference type="Pfam" id="PF21761">
    <property type="entry name" value="RedAm-like_C"/>
    <property type="match status" value="1"/>
</dbReference>
<dbReference type="InterPro" id="IPR036291">
    <property type="entry name" value="NAD(P)-bd_dom_sf"/>
</dbReference>
<keyword evidence="3" id="KW-0812">Transmembrane</keyword>
<dbReference type="GO" id="GO:0050661">
    <property type="term" value="F:NADP binding"/>
    <property type="evidence" value="ECO:0007669"/>
    <property type="project" value="InterPro"/>
</dbReference>
<feature type="domain" description="NADPH-dependent reductive aminase-like C-terminal" evidence="5">
    <location>
        <begin position="165"/>
        <end position="292"/>
    </location>
</feature>
<organism evidence="6 7">
    <name type="scientific">Streptomyces arboris</name>
    <dbReference type="NCBI Taxonomy" id="2600619"/>
    <lineage>
        <taxon>Bacteria</taxon>
        <taxon>Bacillati</taxon>
        <taxon>Actinomycetota</taxon>
        <taxon>Actinomycetes</taxon>
        <taxon>Kitasatosporales</taxon>
        <taxon>Streptomycetaceae</taxon>
        <taxon>Streptomyces</taxon>
    </lineage>
</organism>
<dbReference type="PANTHER" id="PTHR43580">
    <property type="entry name" value="OXIDOREDUCTASE GLYR1-RELATED"/>
    <property type="match status" value="1"/>
</dbReference>
<dbReference type="Pfam" id="PF03446">
    <property type="entry name" value="NAD_binding_2"/>
    <property type="match status" value="1"/>
</dbReference>
<dbReference type="InterPro" id="IPR006115">
    <property type="entry name" value="6PGDH_NADP-bd"/>
</dbReference>
<dbReference type="InterPro" id="IPR013328">
    <property type="entry name" value="6PGD_dom2"/>
</dbReference>
<dbReference type="GO" id="GO:0031491">
    <property type="term" value="F:nucleosome binding"/>
    <property type="evidence" value="ECO:0007669"/>
    <property type="project" value="TreeGrafter"/>
</dbReference>
<feature type="transmembrane region" description="Helical" evidence="3">
    <location>
        <begin position="6"/>
        <end position="26"/>
    </location>
</feature>
<evidence type="ECO:0000256" key="2">
    <source>
        <dbReference type="ARBA" id="ARBA00023002"/>
    </source>
</evidence>
<dbReference type="PANTHER" id="PTHR43580:SF2">
    <property type="entry name" value="CYTOKINE-LIKE NUCLEAR FACTOR N-PAC"/>
    <property type="match status" value="1"/>
</dbReference>
<evidence type="ECO:0000259" key="5">
    <source>
        <dbReference type="Pfam" id="PF21761"/>
    </source>
</evidence>
<dbReference type="GO" id="GO:0003677">
    <property type="term" value="F:DNA binding"/>
    <property type="evidence" value="ECO:0007669"/>
    <property type="project" value="TreeGrafter"/>
</dbReference>
<dbReference type="Proteomes" id="UP000326907">
    <property type="component" value="Unassembled WGS sequence"/>
</dbReference>
<dbReference type="GO" id="GO:0140673">
    <property type="term" value="P:transcription elongation-coupled chromatin remodeling"/>
    <property type="evidence" value="ECO:0007669"/>
    <property type="project" value="TreeGrafter"/>
</dbReference>
<keyword evidence="2" id="KW-0560">Oxidoreductase</keyword>
<dbReference type="InterPro" id="IPR015815">
    <property type="entry name" value="HIBADH-related"/>
</dbReference>
<evidence type="ECO:0000313" key="6">
    <source>
        <dbReference type="EMBL" id="KAB2587828.1"/>
    </source>
</evidence>
<dbReference type="Gene3D" id="1.10.1040.10">
    <property type="entry name" value="N-(1-d-carboxylethyl)-l-norvaline Dehydrogenase, domain 2"/>
    <property type="match status" value="1"/>
</dbReference>
<dbReference type="InterPro" id="IPR048666">
    <property type="entry name" value="RedAm-like_C"/>
</dbReference>
<protein>
    <submittedName>
        <fullName evidence="6">NAD(P)-dependent oxidoreductase</fullName>
    </submittedName>
</protein>
<dbReference type="Gene3D" id="3.40.50.720">
    <property type="entry name" value="NAD(P)-binding Rossmann-like Domain"/>
    <property type="match status" value="1"/>
</dbReference>
<reference evidence="6 7" key="1">
    <citation type="submission" date="2019-09" db="EMBL/GenBank/DDBJ databases">
        <authorList>
            <person name="Liu P."/>
        </authorList>
    </citation>
    <scope>NUCLEOTIDE SEQUENCE [LARGE SCALE GENOMIC DNA]</scope>
    <source>
        <strain evidence="6 7">TRM68085</strain>
    </source>
</reference>
<dbReference type="PIRSF" id="PIRSF000103">
    <property type="entry name" value="HIBADH"/>
    <property type="match status" value="1"/>
</dbReference>
<dbReference type="SUPFAM" id="SSF51735">
    <property type="entry name" value="NAD(P)-binding Rossmann-fold domains"/>
    <property type="match status" value="1"/>
</dbReference>
<dbReference type="GO" id="GO:0000785">
    <property type="term" value="C:chromatin"/>
    <property type="evidence" value="ECO:0007669"/>
    <property type="project" value="TreeGrafter"/>
</dbReference>
<name>A0A5N5EB44_9ACTN</name>
<keyword evidence="3" id="KW-1133">Transmembrane helix</keyword>
<evidence type="ECO:0000256" key="1">
    <source>
        <dbReference type="ARBA" id="ARBA00009080"/>
    </source>
</evidence>
<dbReference type="EMBL" id="VYUA01000071">
    <property type="protein sequence ID" value="KAB2587828.1"/>
    <property type="molecule type" value="Genomic_DNA"/>
</dbReference>
<dbReference type="RefSeq" id="WP_151513932.1">
    <property type="nucleotide sequence ID" value="NZ_VYUA01000071.1"/>
</dbReference>
<comment type="similarity">
    <text evidence="1">Belongs to the HIBADH-related family.</text>
</comment>
<accession>A0A5N5EB44</accession>
<gene>
    <name evidence="6" type="ORF">F5983_35685</name>
</gene>
<keyword evidence="7" id="KW-1185">Reference proteome</keyword>
<comment type="caution">
    <text evidence="6">The sequence shown here is derived from an EMBL/GenBank/DDBJ whole genome shotgun (WGS) entry which is preliminary data.</text>
</comment>
<dbReference type="GO" id="GO:0016491">
    <property type="term" value="F:oxidoreductase activity"/>
    <property type="evidence" value="ECO:0007669"/>
    <property type="project" value="UniProtKB-KW"/>
</dbReference>
<evidence type="ECO:0000313" key="7">
    <source>
        <dbReference type="Proteomes" id="UP000326907"/>
    </source>
</evidence>
<keyword evidence="3" id="KW-0472">Membrane</keyword>
<proteinExistence type="inferred from homology"/>
<evidence type="ECO:0000259" key="4">
    <source>
        <dbReference type="Pfam" id="PF03446"/>
    </source>
</evidence>